<dbReference type="PRINTS" id="PR00344">
    <property type="entry name" value="BCTRLSENSOR"/>
</dbReference>
<comment type="catalytic activity">
    <reaction evidence="1">
        <text>ATP + protein L-histidine = ADP + protein N-phospho-L-histidine.</text>
        <dbReference type="EC" id="2.7.13.3"/>
    </reaction>
</comment>
<dbReference type="Pfam" id="PF02518">
    <property type="entry name" value="HATPase_c"/>
    <property type="match status" value="1"/>
</dbReference>
<gene>
    <name evidence="11" type="ORF">GCM10010831_24360</name>
</gene>
<feature type="transmembrane region" description="Helical" evidence="9">
    <location>
        <begin position="183"/>
        <end position="202"/>
    </location>
</feature>
<keyword evidence="7" id="KW-0067">ATP-binding</keyword>
<dbReference type="Gene3D" id="1.10.287.130">
    <property type="match status" value="1"/>
</dbReference>
<keyword evidence="4" id="KW-0808">Transferase</keyword>
<dbReference type="InterPro" id="IPR005467">
    <property type="entry name" value="His_kinase_dom"/>
</dbReference>
<dbReference type="InterPro" id="IPR036097">
    <property type="entry name" value="HisK_dim/P_sf"/>
</dbReference>
<keyword evidence="12" id="KW-1185">Reference proteome</keyword>
<keyword evidence="3" id="KW-0597">Phosphoprotein</keyword>
<evidence type="ECO:0000256" key="9">
    <source>
        <dbReference type="SAM" id="Phobius"/>
    </source>
</evidence>
<evidence type="ECO:0000256" key="2">
    <source>
        <dbReference type="ARBA" id="ARBA00012438"/>
    </source>
</evidence>
<feature type="domain" description="Histidine kinase" evidence="10">
    <location>
        <begin position="274"/>
        <end position="481"/>
    </location>
</feature>
<protein>
    <recommendedName>
        <fullName evidence="2">histidine kinase</fullName>
        <ecNumber evidence="2">2.7.13.3</ecNumber>
    </recommendedName>
</protein>
<evidence type="ECO:0000256" key="7">
    <source>
        <dbReference type="ARBA" id="ARBA00022840"/>
    </source>
</evidence>
<dbReference type="InterPro" id="IPR036890">
    <property type="entry name" value="HATPase_C_sf"/>
</dbReference>
<keyword evidence="5" id="KW-0547">Nucleotide-binding</keyword>
<dbReference type="CDD" id="cd00075">
    <property type="entry name" value="HATPase"/>
    <property type="match status" value="1"/>
</dbReference>
<evidence type="ECO:0000256" key="8">
    <source>
        <dbReference type="ARBA" id="ARBA00023012"/>
    </source>
</evidence>
<dbReference type="CDD" id="cd00082">
    <property type="entry name" value="HisKA"/>
    <property type="match status" value="1"/>
</dbReference>
<dbReference type="SUPFAM" id="SSF47384">
    <property type="entry name" value="Homodimeric domain of signal transducing histidine kinase"/>
    <property type="match status" value="1"/>
</dbReference>
<proteinExistence type="predicted"/>
<dbReference type="SUPFAM" id="SSF55874">
    <property type="entry name" value="ATPase domain of HSP90 chaperone/DNA topoisomerase II/histidine kinase"/>
    <property type="match status" value="1"/>
</dbReference>
<dbReference type="PANTHER" id="PTHR43065">
    <property type="entry name" value="SENSOR HISTIDINE KINASE"/>
    <property type="match status" value="1"/>
</dbReference>
<keyword evidence="9" id="KW-1133">Transmembrane helix</keyword>
<evidence type="ECO:0000256" key="3">
    <source>
        <dbReference type="ARBA" id="ARBA00022553"/>
    </source>
</evidence>
<evidence type="ECO:0000256" key="5">
    <source>
        <dbReference type="ARBA" id="ARBA00022741"/>
    </source>
</evidence>
<dbReference type="Pfam" id="PF00512">
    <property type="entry name" value="HisKA"/>
    <property type="match status" value="1"/>
</dbReference>
<keyword evidence="8" id="KW-0902">Two-component regulatory system</keyword>
<reference evidence="11 12" key="1">
    <citation type="journal article" date="2014" name="Int. J. Syst. Evol. Microbiol.">
        <title>Complete genome sequence of Corynebacterium casei LMG S-19264T (=DSM 44701T), isolated from a smear-ripened cheese.</title>
        <authorList>
            <consortium name="US DOE Joint Genome Institute (JGI-PGF)"/>
            <person name="Walter F."/>
            <person name="Albersmeier A."/>
            <person name="Kalinowski J."/>
            <person name="Ruckert C."/>
        </authorList>
    </citation>
    <scope>NUCLEOTIDE SEQUENCE [LARGE SCALE GENOMIC DNA]</scope>
    <source>
        <strain evidence="11 12">CGMCC 1.12925</strain>
    </source>
</reference>
<evidence type="ECO:0000313" key="11">
    <source>
        <dbReference type="EMBL" id="GGE22517.1"/>
    </source>
</evidence>
<dbReference type="EMBL" id="BMGL01000016">
    <property type="protein sequence ID" value="GGE22517.1"/>
    <property type="molecule type" value="Genomic_DNA"/>
</dbReference>
<evidence type="ECO:0000256" key="1">
    <source>
        <dbReference type="ARBA" id="ARBA00000085"/>
    </source>
</evidence>
<dbReference type="SMART" id="SM00387">
    <property type="entry name" value="HATPase_c"/>
    <property type="match status" value="1"/>
</dbReference>
<organism evidence="11 12">
    <name type="scientific">Psychroflexus salis</name>
    <dbReference type="NCBI Taxonomy" id="1526574"/>
    <lineage>
        <taxon>Bacteria</taxon>
        <taxon>Pseudomonadati</taxon>
        <taxon>Bacteroidota</taxon>
        <taxon>Flavobacteriia</taxon>
        <taxon>Flavobacteriales</taxon>
        <taxon>Flavobacteriaceae</taxon>
        <taxon>Psychroflexus</taxon>
    </lineage>
</organism>
<evidence type="ECO:0000256" key="4">
    <source>
        <dbReference type="ARBA" id="ARBA00022679"/>
    </source>
</evidence>
<dbReference type="Gene3D" id="3.30.565.10">
    <property type="entry name" value="Histidine kinase-like ATPase, C-terminal domain"/>
    <property type="match status" value="1"/>
</dbReference>
<dbReference type="InterPro" id="IPR004358">
    <property type="entry name" value="Sig_transdc_His_kin-like_C"/>
</dbReference>
<dbReference type="GO" id="GO:0005524">
    <property type="term" value="F:ATP binding"/>
    <property type="evidence" value="ECO:0007669"/>
    <property type="project" value="UniProtKB-KW"/>
</dbReference>
<comment type="caution">
    <text evidence="11">The sequence shown here is derived from an EMBL/GenBank/DDBJ whole genome shotgun (WGS) entry which is preliminary data.</text>
</comment>
<dbReference type="SMART" id="SM00388">
    <property type="entry name" value="HisKA"/>
    <property type="match status" value="1"/>
</dbReference>
<dbReference type="InterPro" id="IPR003661">
    <property type="entry name" value="HisK_dim/P_dom"/>
</dbReference>
<dbReference type="RefSeq" id="WP_229737256.1">
    <property type="nucleotide sequence ID" value="NZ_BMGL01000016.1"/>
</dbReference>
<dbReference type="EC" id="2.7.13.3" evidence="2"/>
<dbReference type="PROSITE" id="PS50109">
    <property type="entry name" value="HIS_KIN"/>
    <property type="match status" value="1"/>
</dbReference>
<dbReference type="GO" id="GO:0000155">
    <property type="term" value="F:phosphorelay sensor kinase activity"/>
    <property type="evidence" value="ECO:0007669"/>
    <property type="project" value="InterPro"/>
</dbReference>
<dbReference type="Proteomes" id="UP000599688">
    <property type="component" value="Unassembled WGS sequence"/>
</dbReference>
<dbReference type="PANTHER" id="PTHR43065:SF46">
    <property type="entry name" value="C4-DICARBOXYLATE TRANSPORT SENSOR PROTEIN DCTB"/>
    <property type="match status" value="1"/>
</dbReference>
<keyword evidence="6 11" id="KW-0418">Kinase</keyword>
<evidence type="ECO:0000313" key="12">
    <source>
        <dbReference type="Proteomes" id="UP000599688"/>
    </source>
</evidence>
<keyword evidence="9" id="KW-0472">Membrane</keyword>
<evidence type="ECO:0000256" key="6">
    <source>
        <dbReference type="ARBA" id="ARBA00022777"/>
    </source>
</evidence>
<keyword evidence="9" id="KW-0812">Transmembrane</keyword>
<accession>A0A917A1Y2</accession>
<evidence type="ECO:0000259" key="10">
    <source>
        <dbReference type="PROSITE" id="PS50109"/>
    </source>
</evidence>
<dbReference type="AlphaFoldDB" id="A0A917A1Y2"/>
<name>A0A917A1Y2_9FLAO</name>
<sequence length="481" mass="55109">MKTSLRIRIFLSMLLLVLAASVLIAAVTIYQYREEAKALHIDKLERKEKAIKSNIQYIFRKTYYPVNTESLDLIFKERIYEIQEIHNEEIDIYDLKGNIIKSSYASNLHQDTVNLSINPSILEQLENAPDKRVVVDFKLDGQRYQSLYTLITDAYFKPIGIVNIPFIEDDGFLDANLKEFFKLLLQVYVLMFLAAIAIAYLLSNYITKSLKLVGQRITQTKFHQSNEKISTDKLSVELKPIINAYNQVIDELEESAVKLAKSEREQAWREMARQVAHEIKNPLTPMRLTVQDFDRRFKPNDDAAIAKLHEFTQKIIQQIDTLSSIASAFSSFAKMPAQQNELIDACETIKLATGIFSEENIQVLTPEENIYIKFDKTQLIRVITNLLKNAIQATAEKESPKVVVQIHQDHNYVYVSVSDNGVGIKNEHQDKIFEPKFTTKTSGMGLGLGMVKNIVENYKGNIRFVTKPNKGTTFTIELPKK</sequence>
<dbReference type="InterPro" id="IPR003594">
    <property type="entry name" value="HATPase_dom"/>
</dbReference>